<dbReference type="EMBL" id="JBBPDW010000002">
    <property type="protein sequence ID" value="KAK7555695.1"/>
    <property type="molecule type" value="Genomic_DNA"/>
</dbReference>
<proteinExistence type="predicted"/>
<protein>
    <submittedName>
        <fullName evidence="2">Uncharacterized protein</fullName>
    </submittedName>
</protein>
<accession>A0ABR1MRS2</accession>
<feature type="compositionally biased region" description="Basic and acidic residues" evidence="1">
    <location>
        <begin position="74"/>
        <end position="90"/>
    </location>
</feature>
<name>A0ABR1MRS2_9PEZI</name>
<keyword evidence="3" id="KW-1185">Reference proteome</keyword>
<evidence type="ECO:0000256" key="1">
    <source>
        <dbReference type="SAM" id="MobiDB-lite"/>
    </source>
</evidence>
<reference evidence="2 3" key="1">
    <citation type="submission" date="2024-04" db="EMBL/GenBank/DDBJ databases">
        <title>Phyllosticta paracitricarpa is synonymous to the EU quarantine fungus P. citricarpa based on phylogenomic analyses.</title>
        <authorList>
            <consortium name="Lawrence Berkeley National Laboratory"/>
            <person name="Van Ingen-Buijs V.A."/>
            <person name="Van Westerhoven A.C."/>
            <person name="Haridas S."/>
            <person name="Skiadas P."/>
            <person name="Martin F."/>
            <person name="Groenewald J.Z."/>
            <person name="Crous P.W."/>
            <person name="Seidl M.F."/>
        </authorList>
    </citation>
    <scope>NUCLEOTIDE SEQUENCE [LARGE SCALE GENOMIC DNA]</scope>
    <source>
        <strain evidence="2 3">CBS 122670</strain>
    </source>
</reference>
<dbReference type="Proteomes" id="UP001365128">
    <property type="component" value="Unassembled WGS sequence"/>
</dbReference>
<gene>
    <name evidence="2" type="ORF">IWX46DRAFT_137065</name>
</gene>
<organism evidence="2 3">
    <name type="scientific">Phyllosticta citricarpa</name>
    <dbReference type="NCBI Taxonomy" id="55181"/>
    <lineage>
        <taxon>Eukaryota</taxon>
        <taxon>Fungi</taxon>
        <taxon>Dikarya</taxon>
        <taxon>Ascomycota</taxon>
        <taxon>Pezizomycotina</taxon>
        <taxon>Dothideomycetes</taxon>
        <taxon>Dothideomycetes incertae sedis</taxon>
        <taxon>Botryosphaeriales</taxon>
        <taxon>Phyllostictaceae</taxon>
        <taxon>Phyllosticta</taxon>
    </lineage>
</organism>
<comment type="caution">
    <text evidence="2">The sequence shown here is derived from an EMBL/GenBank/DDBJ whole genome shotgun (WGS) entry which is preliminary data.</text>
</comment>
<evidence type="ECO:0000313" key="2">
    <source>
        <dbReference type="EMBL" id="KAK7555695.1"/>
    </source>
</evidence>
<feature type="region of interest" description="Disordered" evidence="1">
    <location>
        <begin position="71"/>
        <end position="105"/>
    </location>
</feature>
<sequence length="200" mass="22320">MQGASRDTRTTRTLDGWRLAVGGWRLAMNRLPNVGAIHSYIHSFIHTFILHQQHPPLLLVRSFNGPPLVFQGHLQDKDKDKDKDKDRDRALATTRTSPGARSIHSLGARRRHRLRPIIVAVTVATNQRSPQLRRRAEQTTTTTTPLHLCICHTLTHSYTAMLPIVESPLFCPCPCPSNSIKAPTPASRPALQGKMLSPPV</sequence>
<evidence type="ECO:0000313" key="3">
    <source>
        <dbReference type="Proteomes" id="UP001365128"/>
    </source>
</evidence>